<dbReference type="OrthoDB" id="9798632at2"/>
<dbReference type="SUPFAM" id="SSF51735">
    <property type="entry name" value="NAD(P)-binding Rossmann-fold domains"/>
    <property type="match status" value="1"/>
</dbReference>
<dbReference type="RefSeq" id="WP_133881992.1">
    <property type="nucleotide sequence ID" value="NZ_MWIN01000049.1"/>
</dbReference>
<sequence>MIRTAVVAGYTGLVGRHLLTRLLDDSRYPKVIAVGRRSPAVTRAQLEAVKSDLTDLGKITARLAADDAFCCLGTTLRAAGSKAAFEAVDYHMVVNFARAAHAAGARRLFVVSSLSADPRSPIYYSRVKGRAEQALRETAFDTLHIVQPSLLLGDRSEKRLGEAIAQKLAPAINPLMLGRLAKYRAIRAEDVAAALVELSRREDRGVFVHTLPLPR</sequence>
<dbReference type="EMBL" id="SOBT01000009">
    <property type="protein sequence ID" value="TDU28445.1"/>
    <property type="molecule type" value="Genomic_DNA"/>
</dbReference>
<evidence type="ECO:0000259" key="1">
    <source>
        <dbReference type="Pfam" id="PF13460"/>
    </source>
</evidence>
<dbReference type="PANTHER" id="PTHR14097:SF7">
    <property type="entry name" value="OXIDOREDUCTASE HTATIP2"/>
    <property type="match status" value="1"/>
</dbReference>
<dbReference type="InterPro" id="IPR036291">
    <property type="entry name" value="NAD(P)-bd_dom_sf"/>
</dbReference>
<accession>A0A4R7P3W0</accession>
<dbReference type="PANTHER" id="PTHR14097">
    <property type="entry name" value="OXIDOREDUCTASE HTATIP2"/>
    <property type="match status" value="1"/>
</dbReference>
<dbReference type="AlphaFoldDB" id="A0A4R7P3W0"/>
<dbReference type="Pfam" id="PF13460">
    <property type="entry name" value="NAD_binding_10"/>
    <property type="match status" value="1"/>
</dbReference>
<feature type="domain" description="NAD(P)-binding" evidence="1">
    <location>
        <begin position="11"/>
        <end position="197"/>
    </location>
</feature>
<gene>
    <name evidence="2" type="ORF">DFR24_2815</name>
</gene>
<evidence type="ECO:0000313" key="2">
    <source>
        <dbReference type="EMBL" id="TDU28445.1"/>
    </source>
</evidence>
<dbReference type="Gene3D" id="3.40.50.720">
    <property type="entry name" value="NAD(P)-binding Rossmann-like Domain"/>
    <property type="match status" value="1"/>
</dbReference>
<keyword evidence="3" id="KW-1185">Reference proteome</keyword>
<comment type="caution">
    <text evidence="2">The sequence shown here is derived from an EMBL/GenBank/DDBJ whole genome shotgun (WGS) entry which is preliminary data.</text>
</comment>
<organism evidence="2 3">
    <name type="scientific">Panacagrimonas perspica</name>
    <dbReference type="NCBI Taxonomy" id="381431"/>
    <lineage>
        <taxon>Bacteria</taxon>
        <taxon>Pseudomonadati</taxon>
        <taxon>Pseudomonadota</taxon>
        <taxon>Gammaproteobacteria</taxon>
        <taxon>Nevskiales</taxon>
        <taxon>Nevskiaceae</taxon>
        <taxon>Panacagrimonas</taxon>
    </lineage>
</organism>
<dbReference type="Proteomes" id="UP000295341">
    <property type="component" value="Unassembled WGS sequence"/>
</dbReference>
<reference evidence="2 3" key="1">
    <citation type="submission" date="2019-03" db="EMBL/GenBank/DDBJ databases">
        <title>Genomic Encyclopedia of Type Strains, Phase IV (KMG-IV): sequencing the most valuable type-strain genomes for metagenomic binning, comparative biology and taxonomic classification.</title>
        <authorList>
            <person name="Goeker M."/>
        </authorList>
    </citation>
    <scope>NUCLEOTIDE SEQUENCE [LARGE SCALE GENOMIC DNA]</scope>
    <source>
        <strain evidence="2 3">DSM 26377</strain>
    </source>
</reference>
<evidence type="ECO:0000313" key="3">
    <source>
        <dbReference type="Proteomes" id="UP000295341"/>
    </source>
</evidence>
<dbReference type="InterPro" id="IPR016040">
    <property type="entry name" value="NAD(P)-bd_dom"/>
</dbReference>
<proteinExistence type="predicted"/>
<name>A0A4R7P3W0_9GAMM</name>
<protein>
    <submittedName>
        <fullName evidence="2">Uncharacterized protein YbjT (DUF2867 family)</fullName>
    </submittedName>
</protein>